<dbReference type="GO" id="GO:0010181">
    <property type="term" value="F:FMN binding"/>
    <property type="evidence" value="ECO:0007669"/>
    <property type="project" value="InterPro"/>
</dbReference>
<dbReference type="GO" id="GO:0022900">
    <property type="term" value="P:electron transport chain"/>
    <property type="evidence" value="ECO:0007669"/>
    <property type="project" value="UniProtKB-UniRule"/>
</dbReference>
<keyword evidence="6" id="KW-0812">Transmembrane</keyword>
<proteinExistence type="inferred from homology"/>
<dbReference type="EMBL" id="CADCXY010000001">
    <property type="protein sequence ID" value="CAB0149734.1"/>
    <property type="molecule type" value="Genomic_DNA"/>
</dbReference>
<sequence>MIARSMQRNGLILAAFAIVATLLVMLTARLTAEPIAREQQRELLQVLNQLIPAAAHDNDLYASCRLIDAPKLASDATPMYLATKNGEPNAAAIEVVAPNGYSGGIRLLVAINWDNTVAGVRTLQHQETPGLGDKIERRKSDWITSFAGMTVTGVDDNRWAVQRDGGVFDQFTGATITPRAVVQIVARTVRAFKVNKEQWRQQSRACGGQES</sequence>
<feature type="domain" description="FMN-binding" evidence="7">
    <location>
        <begin position="100"/>
        <end position="192"/>
    </location>
</feature>
<reference evidence="8 9" key="1">
    <citation type="submission" date="2020-02" db="EMBL/GenBank/DDBJ databases">
        <authorList>
            <person name="Rodrigo-Torres L."/>
            <person name="Arahal R. D."/>
            <person name="Lucena T."/>
        </authorList>
    </citation>
    <scope>NUCLEOTIDE SEQUENCE [LARGE SCALE GENOMIC DNA]</scope>
    <source>
        <strain evidence="8 9">CECT 9734</strain>
    </source>
</reference>
<keyword evidence="6" id="KW-1133">Transmembrane helix</keyword>
<dbReference type="SMART" id="SM00900">
    <property type="entry name" value="FMN_bind"/>
    <property type="match status" value="1"/>
</dbReference>
<keyword evidence="1 6" id="KW-0813">Transport</keyword>
<evidence type="ECO:0000256" key="1">
    <source>
        <dbReference type="ARBA" id="ARBA00022448"/>
    </source>
</evidence>
<keyword evidence="9" id="KW-1185">Reference proteome</keyword>
<keyword evidence="6" id="KW-1003">Cell membrane</keyword>
<dbReference type="NCBIfam" id="TIGR01947">
    <property type="entry name" value="rnfG"/>
    <property type="match status" value="1"/>
</dbReference>
<dbReference type="RefSeq" id="WP_173919351.1">
    <property type="nucleotide sequence ID" value="NZ_CADCXY010000001.1"/>
</dbReference>
<name>A0A6S6WLA5_9GAMM</name>
<keyword evidence="4 6" id="KW-0288">FMN</keyword>
<evidence type="ECO:0000256" key="4">
    <source>
        <dbReference type="ARBA" id="ARBA00022643"/>
    </source>
</evidence>
<evidence type="ECO:0000313" key="8">
    <source>
        <dbReference type="EMBL" id="CAB0149734.1"/>
    </source>
</evidence>
<comment type="function">
    <text evidence="6">Part of a membrane-bound complex that couples electron transfer with translocation of ions across the membrane.</text>
</comment>
<gene>
    <name evidence="8" type="primary">rsxG</name>
    <name evidence="6" type="synonym">rnfG</name>
    <name evidence="8" type="ORF">PSI9734_00307</name>
</gene>
<comment type="subunit">
    <text evidence="6">The complex is composed of six subunits: RnfA, RnfB, RnfC, RnfD, RnfE and RnfG.</text>
</comment>
<protein>
    <recommendedName>
        <fullName evidence="6">Ion-translocating oxidoreductase complex subunit G</fullName>
        <ecNumber evidence="6">7.-.-.-</ecNumber>
    </recommendedName>
    <alternativeName>
        <fullName evidence="6">Rnf electron transport complex subunit G</fullName>
    </alternativeName>
</protein>
<dbReference type="HAMAP" id="MF_00479">
    <property type="entry name" value="RsxG_RnfG"/>
    <property type="match status" value="1"/>
</dbReference>
<keyword evidence="5 6" id="KW-0249">Electron transport</keyword>
<dbReference type="Proteomes" id="UP000481517">
    <property type="component" value="Unassembled WGS sequence"/>
</dbReference>
<dbReference type="AlphaFoldDB" id="A0A6S6WLA5"/>
<evidence type="ECO:0000256" key="3">
    <source>
        <dbReference type="ARBA" id="ARBA00022630"/>
    </source>
</evidence>
<dbReference type="Pfam" id="PF04205">
    <property type="entry name" value="FMN_bind"/>
    <property type="match status" value="1"/>
</dbReference>
<comment type="cofactor">
    <cofactor evidence="6">
        <name>FMN</name>
        <dbReference type="ChEBI" id="CHEBI:58210"/>
    </cofactor>
</comment>
<dbReference type="PIRSF" id="PIRSF006091">
    <property type="entry name" value="E_trnsport_RnfG"/>
    <property type="match status" value="1"/>
</dbReference>
<evidence type="ECO:0000256" key="2">
    <source>
        <dbReference type="ARBA" id="ARBA00022553"/>
    </source>
</evidence>
<evidence type="ECO:0000259" key="7">
    <source>
        <dbReference type="SMART" id="SM00900"/>
    </source>
</evidence>
<dbReference type="PANTHER" id="PTHR36118:SF1">
    <property type="entry name" value="ION-TRANSLOCATING OXIDOREDUCTASE COMPLEX SUBUNIT G"/>
    <property type="match status" value="1"/>
</dbReference>
<comment type="similarity">
    <text evidence="6">Belongs to the RnfG family.</text>
</comment>
<keyword evidence="2 6" id="KW-0597">Phosphoprotein</keyword>
<evidence type="ECO:0000256" key="5">
    <source>
        <dbReference type="ARBA" id="ARBA00022982"/>
    </source>
</evidence>
<keyword evidence="6" id="KW-1278">Translocase</keyword>
<dbReference type="NCBIfam" id="NF002519">
    <property type="entry name" value="PRK01908.1"/>
    <property type="match status" value="1"/>
</dbReference>
<dbReference type="InterPro" id="IPR010209">
    <property type="entry name" value="Ion_transpt_RnfG/RsxG"/>
</dbReference>
<evidence type="ECO:0000256" key="6">
    <source>
        <dbReference type="HAMAP-Rule" id="MF_00479"/>
    </source>
</evidence>
<organism evidence="8 9">
    <name type="scientific">Pseudidiomarina piscicola</name>
    <dbReference type="NCBI Taxonomy" id="2614830"/>
    <lineage>
        <taxon>Bacteria</taxon>
        <taxon>Pseudomonadati</taxon>
        <taxon>Pseudomonadota</taxon>
        <taxon>Gammaproteobacteria</taxon>
        <taxon>Alteromonadales</taxon>
        <taxon>Idiomarinaceae</taxon>
        <taxon>Pseudidiomarina</taxon>
    </lineage>
</organism>
<dbReference type="PANTHER" id="PTHR36118">
    <property type="entry name" value="ION-TRANSLOCATING OXIDOREDUCTASE COMPLEX SUBUNIT G"/>
    <property type="match status" value="1"/>
</dbReference>
<comment type="subcellular location">
    <subcellularLocation>
        <location evidence="6">Cell inner membrane</location>
        <topology evidence="6">Single-pass membrane protein</topology>
    </subcellularLocation>
</comment>
<dbReference type="InterPro" id="IPR007329">
    <property type="entry name" value="FMN-bd"/>
</dbReference>
<accession>A0A6S6WLA5</accession>
<dbReference type="GO" id="GO:0005886">
    <property type="term" value="C:plasma membrane"/>
    <property type="evidence" value="ECO:0007669"/>
    <property type="project" value="UniProtKB-SubCell"/>
</dbReference>
<dbReference type="EC" id="7.-.-.-" evidence="6"/>
<keyword evidence="6" id="KW-0997">Cell inner membrane</keyword>
<feature type="modified residue" description="FMN phosphoryl threonine" evidence="6">
    <location>
        <position position="175"/>
    </location>
</feature>
<evidence type="ECO:0000313" key="9">
    <source>
        <dbReference type="Proteomes" id="UP000481517"/>
    </source>
</evidence>
<keyword evidence="3 6" id="KW-0285">Flavoprotein</keyword>
<dbReference type="GO" id="GO:0009055">
    <property type="term" value="F:electron transfer activity"/>
    <property type="evidence" value="ECO:0007669"/>
    <property type="project" value="InterPro"/>
</dbReference>
<keyword evidence="6" id="KW-0472">Membrane</keyword>